<name>A0A4R7D2W8_9SPHI</name>
<comment type="caution">
    <text evidence="1">The sequence shown here is derived from an EMBL/GenBank/DDBJ whole genome shotgun (WGS) entry which is preliminary data.</text>
</comment>
<gene>
    <name evidence="1" type="ORF">B0I21_105290</name>
</gene>
<protein>
    <submittedName>
        <fullName evidence="1">Uncharacterized protein DUF3891</fullName>
    </submittedName>
</protein>
<reference evidence="1 2" key="1">
    <citation type="submission" date="2019-03" db="EMBL/GenBank/DDBJ databases">
        <title>Genomic Encyclopedia of Type Strains, Phase III (KMG-III): the genomes of soil and plant-associated and newly described type strains.</title>
        <authorList>
            <person name="Whitman W."/>
        </authorList>
    </citation>
    <scope>NUCLEOTIDE SEQUENCE [LARGE SCALE GENOMIC DNA]</scope>
    <source>
        <strain evidence="1 2">CGMCC 1.12801</strain>
    </source>
</reference>
<evidence type="ECO:0000313" key="1">
    <source>
        <dbReference type="EMBL" id="TDS13156.1"/>
    </source>
</evidence>
<dbReference type="InterPro" id="IPR024992">
    <property type="entry name" value="DUF3891"/>
</dbReference>
<proteinExistence type="predicted"/>
<dbReference type="Proteomes" id="UP000294752">
    <property type="component" value="Unassembled WGS sequence"/>
</dbReference>
<keyword evidence="2" id="KW-1185">Reference proteome</keyword>
<dbReference type="EMBL" id="SNZV01000005">
    <property type="protein sequence ID" value="TDS13156.1"/>
    <property type="molecule type" value="Genomic_DNA"/>
</dbReference>
<evidence type="ECO:0000313" key="2">
    <source>
        <dbReference type="Proteomes" id="UP000294752"/>
    </source>
</evidence>
<dbReference type="RefSeq" id="WP_133640645.1">
    <property type="nucleotide sequence ID" value="NZ_SNZV01000005.1"/>
</dbReference>
<dbReference type="OrthoDB" id="872894at2"/>
<dbReference type="AlphaFoldDB" id="A0A4R7D2W8"/>
<accession>A0A4R7D2W8</accession>
<organism evidence="1 2">
    <name type="scientific">Sphingobacterium paludis</name>
    <dbReference type="NCBI Taxonomy" id="1476465"/>
    <lineage>
        <taxon>Bacteria</taxon>
        <taxon>Pseudomonadati</taxon>
        <taxon>Bacteroidota</taxon>
        <taxon>Sphingobacteriia</taxon>
        <taxon>Sphingobacteriales</taxon>
        <taxon>Sphingobacteriaceae</taxon>
        <taxon>Sphingobacterium</taxon>
    </lineage>
</organism>
<sequence>MIVTYLEEGFEAVLQRHHARLAATLMSKLKWINEDPYQIDLILAAANHDNDYTEFRRNGLLNELGGPRDFKMETFNKADCQRLLDEAYAHSRFMAILIAHHIQFVQRDLSAAAAKYCNTLEDPKRHWCKELGLSIATTDRYYAMLQWCDALSLLLCQRSIPPEGRSLEISDGPDGVTYFISAIEADGYVIDPWPFSTTEFTVAIERRLLKKLTFKNDKELQEALKASAVIVQQITFTAST</sequence>
<dbReference type="Pfam" id="PF13030">
    <property type="entry name" value="DUF3891"/>
    <property type="match status" value="1"/>
</dbReference>